<dbReference type="PANTHER" id="PTHR40396:SF1">
    <property type="entry name" value="ATPASE AAA-TYPE CORE DOMAIN-CONTAINING PROTEIN"/>
    <property type="match status" value="1"/>
</dbReference>
<evidence type="ECO:0000313" key="2">
    <source>
        <dbReference type="EMBL" id="AUB82476.1"/>
    </source>
</evidence>
<dbReference type="EMBL" id="CP020370">
    <property type="protein sequence ID" value="AUB82476.1"/>
    <property type="molecule type" value="Genomic_DNA"/>
</dbReference>
<dbReference type="CDD" id="cd00267">
    <property type="entry name" value="ABC_ATPase"/>
    <property type="match status" value="1"/>
</dbReference>
<gene>
    <name evidence="2" type="ORF">THSYN_17020</name>
</gene>
<protein>
    <recommendedName>
        <fullName evidence="1">ATPase AAA-type core domain-containing protein</fullName>
    </recommendedName>
</protein>
<sequence>MIKELRVAQWKSFDHATLYIDPLTIVIGTNASGKSNLLEALSFLQRIASGIDVDQAIKGNDALSPLRGGAEWICRRPALEFTLEVLIGVSERQDLRYRIRVRTEGVTTETVDEELTEIAYASGAAAAAEKPLIWRQPTKAAVTAREQGITVGGYAIHAGSARPPTQLAILGRVSSILPVVDGLIREMEAADAARLVAQHLNQIFVFDPIPSQMRNYSALSERLMADGANLAGVVAALDPQRHTAVEQTLTRYLKTLPERDIKRVWAEPVGRLSTDAMLYCEEGWEGAASHEIDARGMSDGTLRYLAIVTAMLIRPPGSLLVIEDVDNGLHPSRAGLLIEMLRTLGKERGIDVIVTTHNPALLDAAGVRMLPFITVAHRDSVTGASRLTQLEDIKQLPKLMAGGALGQLATAGRIESAIEQGGD</sequence>
<dbReference type="KEGG" id="tsy:THSYN_17020"/>
<dbReference type="InterPro" id="IPR027417">
    <property type="entry name" value="P-loop_NTPase"/>
</dbReference>
<dbReference type="Gene3D" id="3.40.50.300">
    <property type="entry name" value="P-loop containing nucleotide triphosphate hydrolases"/>
    <property type="match status" value="2"/>
</dbReference>
<accession>A0A2K8UA72</accession>
<keyword evidence="3" id="KW-1185">Reference proteome</keyword>
<feature type="domain" description="ATPase AAA-type core" evidence="1">
    <location>
        <begin position="23"/>
        <end position="106"/>
    </location>
</feature>
<dbReference type="PIRSF" id="PIRSF029347">
    <property type="entry name" value="RecF"/>
    <property type="match status" value="1"/>
</dbReference>
<evidence type="ECO:0000259" key="1">
    <source>
        <dbReference type="Pfam" id="PF13304"/>
    </source>
</evidence>
<dbReference type="SUPFAM" id="SSF52540">
    <property type="entry name" value="P-loop containing nucleoside triphosphate hydrolases"/>
    <property type="match status" value="1"/>
</dbReference>
<name>A0A2K8UA72_9GAMM</name>
<organism evidence="2 3">
    <name type="scientific">Candidatus Thiodictyon syntrophicum</name>
    <dbReference type="NCBI Taxonomy" id="1166950"/>
    <lineage>
        <taxon>Bacteria</taxon>
        <taxon>Pseudomonadati</taxon>
        <taxon>Pseudomonadota</taxon>
        <taxon>Gammaproteobacteria</taxon>
        <taxon>Chromatiales</taxon>
        <taxon>Chromatiaceae</taxon>
        <taxon>Thiodictyon</taxon>
    </lineage>
</organism>
<dbReference type="OrthoDB" id="104167at2"/>
<feature type="domain" description="ATPase AAA-type core" evidence="1">
    <location>
        <begin position="290"/>
        <end position="363"/>
    </location>
</feature>
<dbReference type="GO" id="GO:0016887">
    <property type="term" value="F:ATP hydrolysis activity"/>
    <property type="evidence" value="ECO:0007669"/>
    <property type="project" value="InterPro"/>
</dbReference>
<dbReference type="PANTHER" id="PTHR40396">
    <property type="entry name" value="ATPASE-LIKE PROTEIN"/>
    <property type="match status" value="1"/>
</dbReference>
<dbReference type="Pfam" id="PF13304">
    <property type="entry name" value="AAA_21"/>
    <property type="match status" value="2"/>
</dbReference>
<dbReference type="Proteomes" id="UP000232638">
    <property type="component" value="Chromosome"/>
</dbReference>
<dbReference type="RefSeq" id="WP_100920203.1">
    <property type="nucleotide sequence ID" value="NZ_CP020370.1"/>
</dbReference>
<dbReference type="InterPro" id="IPR014555">
    <property type="entry name" value="RecF-like"/>
</dbReference>
<dbReference type="AlphaFoldDB" id="A0A2K8UA72"/>
<dbReference type="GO" id="GO:0005524">
    <property type="term" value="F:ATP binding"/>
    <property type="evidence" value="ECO:0007669"/>
    <property type="project" value="InterPro"/>
</dbReference>
<reference evidence="2 3" key="1">
    <citation type="submission" date="2017-03" db="EMBL/GenBank/DDBJ databases">
        <title>Complete genome sequence of Candidatus 'Thiodictyon syntrophicum' sp. nov. strain Cad16T, a photolithoautotroph purple sulfur bacterium isolated from an alpine meromictic lake.</title>
        <authorList>
            <person name="Luedin S.M."/>
            <person name="Pothier J.F."/>
            <person name="Danza F."/>
            <person name="Storelli N."/>
            <person name="Wittwer M."/>
            <person name="Tonolla M."/>
        </authorList>
    </citation>
    <scope>NUCLEOTIDE SEQUENCE [LARGE SCALE GENOMIC DNA]</scope>
    <source>
        <strain evidence="2 3">Cad16T</strain>
    </source>
</reference>
<evidence type="ECO:0000313" key="3">
    <source>
        <dbReference type="Proteomes" id="UP000232638"/>
    </source>
</evidence>
<dbReference type="InterPro" id="IPR003959">
    <property type="entry name" value="ATPase_AAA_core"/>
</dbReference>
<proteinExistence type="predicted"/>